<evidence type="ECO:0000313" key="1">
    <source>
        <dbReference type="EMBL" id="KZV13698.1"/>
    </source>
</evidence>
<reference evidence="1 2" key="1">
    <citation type="journal article" date="2015" name="Proc. Natl. Acad. Sci. U.S.A.">
        <title>The resurrection genome of Boea hygrometrica: A blueprint for survival of dehydration.</title>
        <authorList>
            <person name="Xiao L."/>
            <person name="Yang G."/>
            <person name="Zhang L."/>
            <person name="Yang X."/>
            <person name="Zhao S."/>
            <person name="Ji Z."/>
            <person name="Zhou Q."/>
            <person name="Hu M."/>
            <person name="Wang Y."/>
            <person name="Chen M."/>
            <person name="Xu Y."/>
            <person name="Jin H."/>
            <person name="Xiao X."/>
            <person name="Hu G."/>
            <person name="Bao F."/>
            <person name="Hu Y."/>
            <person name="Wan P."/>
            <person name="Li L."/>
            <person name="Deng X."/>
            <person name="Kuang T."/>
            <person name="Xiang C."/>
            <person name="Zhu J.K."/>
            <person name="Oliver M.J."/>
            <person name="He Y."/>
        </authorList>
    </citation>
    <scope>NUCLEOTIDE SEQUENCE [LARGE SCALE GENOMIC DNA]</scope>
    <source>
        <strain evidence="2">cv. XS01</strain>
    </source>
</reference>
<keyword evidence="2" id="KW-1185">Reference proteome</keyword>
<evidence type="ECO:0000313" key="2">
    <source>
        <dbReference type="Proteomes" id="UP000250235"/>
    </source>
</evidence>
<protein>
    <submittedName>
        <fullName evidence="1">Dystroglycan-like</fullName>
    </submittedName>
</protein>
<dbReference type="AlphaFoldDB" id="A0A2Z6ZWM8"/>
<dbReference type="Proteomes" id="UP000250235">
    <property type="component" value="Unassembled WGS sequence"/>
</dbReference>
<name>A0A2Z6ZWM8_9LAMI</name>
<sequence length="209" mass="22688">MASSFYNNSQHVDFDSVLAMDDQGMVSIFQALMASGLAGFLGCPAVIYETALIDFFENASIRDGVIISTVGGQLVEISEEWFAESFELPADGLGDLSEIPKDVIFDAKSIVSLSAISVKAGSFNSITIEKFSLVTVIVCGVRMNWAKILFNTLKKMVSPGTKQAKGFAIQISLLLENIPNLELGESSAFPAYKILSDKTVHRIVSLYDR</sequence>
<gene>
    <name evidence="1" type="ORF">F511_45139</name>
</gene>
<dbReference type="EMBL" id="KV028674">
    <property type="protein sequence ID" value="KZV13698.1"/>
    <property type="molecule type" value="Genomic_DNA"/>
</dbReference>
<organism evidence="1 2">
    <name type="scientific">Dorcoceras hygrometricum</name>
    <dbReference type="NCBI Taxonomy" id="472368"/>
    <lineage>
        <taxon>Eukaryota</taxon>
        <taxon>Viridiplantae</taxon>
        <taxon>Streptophyta</taxon>
        <taxon>Embryophyta</taxon>
        <taxon>Tracheophyta</taxon>
        <taxon>Spermatophyta</taxon>
        <taxon>Magnoliopsida</taxon>
        <taxon>eudicotyledons</taxon>
        <taxon>Gunneridae</taxon>
        <taxon>Pentapetalae</taxon>
        <taxon>asterids</taxon>
        <taxon>lamiids</taxon>
        <taxon>Lamiales</taxon>
        <taxon>Gesneriaceae</taxon>
        <taxon>Didymocarpoideae</taxon>
        <taxon>Trichosporeae</taxon>
        <taxon>Loxocarpinae</taxon>
        <taxon>Dorcoceras</taxon>
    </lineage>
</organism>
<proteinExistence type="predicted"/>
<accession>A0A2Z6ZWM8</accession>